<dbReference type="GO" id="GO:0016973">
    <property type="term" value="P:poly(A)+ mRNA export from nucleus"/>
    <property type="evidence" value="ECO:0007669"/>
    <property type="project" value="TreeGrafter"/>
</dbReference>
<dbReference type="Proteomes" id="UP000258309">
    <property type="component" value="Unassembled WGS sequence"/>
</dbReference>
<dbReference type="PANTHER" id="PTHR11225:SF4">
    <property type="entry name" value="NUCLEAR PORE COMPLEX PROTEIN NUP93"/>
    <property type="match status" value="1"/>
</dbReference>
<feature type="compositionally biased region" description="Low complexity" evidence="4">
    <location>
        <begin position="69"/>
        <end position="85"/>
    </location>
</feature>
<organism evidence="5 6">
    <name type="scientific">Scytalidium lignicola</name>
    <name type="common">Hyphomycete</name>
    <dbReference type="NCBI Taxonomy" id="5539"/>
    <lineage>
        <taxon>Eukaryota</taxon>
        <taxon>Fungi</taxon>
        <taxon>Dikarya</taxon>
        <taxon>Ascomycota</taxon>
        <taxon>Pezizomycotina</taxon>
        <taxon>Leotiomycetes</taxon>
        <taxon>Leotiomycetes incertae sedis</taxon>
        <taxon>Scytalidium</taxon>
    </lineage>
</organism>
<feature type="region of interest" description="Disordered" evidence="4">
    <location>
        <begin position="1103"/>
        <end position="1175"/>
    </location>
</feature>
<feature type="region of interest" description="Disordered" evidence="4">
    <location>
        <begin position="1235"/>
        <end position="1305"/>
    </location>
</feature>
<dbReference type="Pfam" id="PF04097">
    <property type="entry name" value="Nic96"/>
    <property type="match status" value="1"/>
</dbReference>
<sequence>MSLFGNQNTAQNRPSLFSTPATSTATGATPGGSLFGSLGAKPATSSLFGASSNQQQQQQPQAGGGLFGSLGTASQPQQQQQTTGTGLFGGLGSTSQPQAQQSGSGLFGGLNPNSQPQQQASTSLFGGGLGASTANQQQVQPVSQSSLLGSTQIPSQSQSQQNGPSGAYFDAILEKSRKRAHGHEEGAAENLPSLQLGLGDLRQRIKRLGPGVQERGVDGRAHYLLAASGVDPGAAVRDISFFNAQSTKLDRTALQGPSDTDVEGYLSKLQSQTTLTMISDGLARSVRDFDAFLEDNVTMEWDAQRKRIYQHFGIKPREDSNAPGEGSSFAASAIESRAAFGRSRRTKGSPAAGSRTNAGLSGSSFGRSAMQKSVIGTPVPMGSGRSSLFTDVEKKVETNSITTPDPSDRFVREKQSKFIEKVQSLNISRIRKTPYPILHEFASVASQPGEQHSQEFAKAYRALIDIIGENPTVESLSDVNAVKERQCAEGYLDEVHNSQKHVKIKKMILRGSTRYLEKQFYEEMETLVAKNPREANLGGVPNVISKVKAYVRIRAARKDLVPDNTGLQMLGDDYVWALIFYLLRSGHVQEAAEYVTSNAVAFRAIDRSFAAYITDYNNSSERRLRRELQDRINSEYNQRLRIAPEHSIDPFRMACYKVIGRCDLAKRNLDGLNQSMDDFTWLQFNLAREVNRVEEIASEVYGLTDVQVTVQEIGNRYFSKGAADVNGQYGLFFYLQILAGMFEQAIEYLYPFQYVDTVHFAIALDYYGLLRVSNPSVADTDLMSYTTKGHPQISFGRMLGYYTRDFRAANVGAAVDYLSLICLNQDLPGELGRKQASLCHEALRELVLESREYALLLGDIRSDGVRIKGAIEERMGLIGLEDTDDFMRTVTIQAASVADDNGRTTDAVLLYHLAGEYDNVIAVITRALSEAVAIPIGQDQMKLQPLKPRTTEAAKHEVGTSLSLTSVDDPVILAKNMIDLYKTNMMFLDKIKPENKDACSVLLQMSSAKVKVEESRWTEALDIIVTLDILPLEARGNPSVIRGYATKFSALSQPVANNVPNLLMWTILCCNSQRNILTNGQFGGNEGTRRMMIDDLKQKNLDLTTASATPPSRCVTSPMETRDIIPSPKEESQSPAEDNRRPRRRPTSGRSISTLTPEQQQKKRINDREAQRASRARAKAELEALHREIAELKSQKPYLELQRAINEKELVEAENRSIKRRLAEVMGALRSIIGDNAIDGGTPDTCSLRDQLSSAQSAPRNPNLSVATPISLPSPINHSDNQWQASSSKNSPDHERNAQTQQKQEMTRGLDIGAERMGLNFLLDDTQRTKKILPEIHDSQNFQPMGPGSRSQLEFKINSMANYDNPNLQLEIKAHLTPVKNSAPTCPLDSILLNFLHEWQKQAAEGVPAPSLIGPAYPSVASLLNPAVSLRSHRLSKILTDILATFPDLSTLPERIAVLYIMFLLMRWQISPTPENYDRLPDWLTPRPCQLFTTHPHWVNYIPWPKMRDKLVRDYNCIENLFDDFFIPFTTTLSLNWPYAPMDTLLSSPGGSEEFVINPIFERHLRDLGNWSLGTSFAEAYPKLADTCRIKPDGYRKP</sequence>
<protein>
    <submittedName>
        <fullName evidence="5">Uncharacterized protein</fullName>
    </submittedName>
</protein>
<dbReference type="EMBL" id="NCSJ02000033">
    <property type="protein sequence ID" value="RFU33591.1"/>
    <property type="molecule type" value="Genomic_DNA"/>
</dbReference>
<dbReference type="STRING" id="5539.A0A3E2HKK9"/>
<keyword evidence="3" id="KW-0539">Nucleus</keyword>
<evidence type="ECO:0000256" key="4">
    <source>
        <dbReference type="SAM" id="MobiDB-lite"/>
    </source>
</evidence>
<feature type="compositionally biased region" description="Polar residues" evidence="4">
    <location>
        <begin position="1244"/>
        <end position="1268"/>
    </location>
</feature>
<name>A0A3E2HKK9_SCYLI</name>
<dbReference type="CDD" id="cd14688">
    <property type="entry name" value="bZIP_YAP"/>
    <property type="match status" value="1"/>
</dbReference>
<feature type="compositionally biased region" description="Polar residues" evidence="4">
    <location>
        <begin position="1"/>
        <end position="17"/>
    </location>
</feature>
<accession>A0A3E2HKK9</accession>
<feature type="non-terminal residue" evidence="5">
    <location>
        <position position="1598"/>
    </location>
</feature>
<keyword evidence="6" id="KW-1185">Reference proteome</keyword>
<feature type="compositionally biased region" description="Polar residues" evidence="4">
    <location>
        <begin position="43"/>
        <end position="53"/>
    </location>
</feature>
<dbReference type="GO" id="GO:0017056">
    <property type="term" value="F:structural constituent of nuclear pore"/>
    <property type="evidence" value="ECO:0007669"/>
    <property type="project" value="InterPro"/>
</dbReference>
<feature type="compositionally biased region" description="Basic and acidic residues" evidence="4">
    <location>
        <begin position="1160"/>
        <end position="1175"/>
    </location>
</feature>
<evidence type="ECO:0000256" key="2">
    <source>
        <dbReference type="ARBA" id="ARBA00010186"/>
    </source>
</evidence>
<feature type="compositionally biased region" description="Low complexity" evidence="4">
    <location>
        <begin position="136"/>
        <end position="166"/>
    </location>
</feature>
<evidence type="ECO:0000256" key="3">
    <source>
        <dbReference type="ARBA" id="ARBA00023242"/>
    </source>
</evidence>
<reference evidence="5 6" key="1">
    <citation type="submission" date="2018-05" db="EMBL/GenBank/DDBJ databases">
        <title>Draft genome sequence of Scytalidium lignicola DSM 105466, a ubiquitous saprotrophic fungus.</title>
        <authorList>
            <person name="Buettner E."/>
            <person name="Gebauer A.M."/>
            <person name="Hofrichter M."/>
            <person name="Liers C."/>
            <person name="Kellner H."/>
        </authorList>
    </citation>
    <scope>NUCLEOTIDE SEQUENCE [LARGE SCALE GENOMIC DNA]</scope>
    <source>
        <strain evidence="5 6">DSM 105466</strain>
    </source>
</reference>
<feature type="region of interest" description="Disordered" evidence="4">
    <location>
        <begin position="339"/>
        <end position="364"/>
    </location>
</feature>
<proteinExistence type="inferred from homology"/>
<feature type="compositionally biased region" description="Basic and acidic residues" evidence="4">
    <location>
        <begin position="1120"/>
        <end position="1140"/>
    </location>
</feature>
<feature type="compositionally biased region" description="Low complexity" evidence="4">
    <location>
        <begin position="18"/>
        <end position="28"/>
    </location>
</feature>
<comment type="caution">
    <text evidence="5">The sequence shown here is derived from an EMBL/GenBank/DDBJ whole genome shotgun (WGS) entry which is preliminary data.</text>
</comment>
<dbReference type="OMA" id="VWLQFNL"/>
<dbReference type="OrthoDB" id="203824at2759"/>
<feature type="compositionally biased region" description="Polar residues" evidence="4">
    <location>
        <begin position="1274"/>
        <end position="1290"/>
    </location>
</feature>
<dbReference type="InterPro" id="IPR021833">
    <property type="entry name" value="DUF3425"/>
</dbReference>
<feature type="compositionally biased region" description="Polar residues" evidence="4">
    <location>
        <begin position="111"/>
        <end position="124"/>
    </location>
</feature>
<feature type="compositionally biased region" description="Polar residues" evidence="4">
    <location>
        <begin position="354"/>
        <end position="364"/>
    </location>
</feature>
<dbReference type="Pfam" id="PF11905">
    <property type="entry name" value="DUF3425"/>
    <property type="match status" value="1"/>
</dbReference>
<feature type="compositionally biased region" description="Polar residues" evidence="4">
    <location>
        <begin position="1103"/>
        <end position="1119"/>
    </location>
</feature>
<evidence type="ECO:0000256" key="1">
    <source>
        <dbReference type="ARBA" id="ARBA00004259"/>
    </source>
</evidence>
<dbReference type="InterPro" id="IPR007231">
    <property type="entry name" value="Nucleoporin_int_Nup93/Nic96"/>
</dbReference>
<gene>
    <name evidence="5" type="ORF">B7463_g2764</name>
</gene>
<evidence type="ECO:0000313" key="6">
    <source>
        <dbReference type="Proteomes" id="UP000258309"/>
    </source>
</evidence>
<feature type="non-terminal residue" evidence="5">
    <location>
        <position position="1"/>
    </location>
</feature>
<feature type="compositionally biased region" description="Polar residues" evidence="4">
    <location>
        <begin position="1148"/>
        <end position="1159"/>
    </location>
</feature>
<dbReference type="GO" id="GO:0005643">
    <property type="term" value="C:nuclear pore"/>
    <property type="evidence" value="ECO:0007669"/>
    <property type="project" value="InterPro"/>
</dbReference>
<comment type="subcellular location">
    <subcellularLocation>
        <location evidence="1">Nucleus envelope</location>
    </subcellularLocation>
</comment>
<dbReference type="PANTHER" id="PTHR11225">
    <property type="entry name" value="NUCLEAR PORE COMPLEX PROTEIN NUP93 NUCLEOPORIN NUP93 DEAD EYE PROTEIN"/>
    <property type="match status" value="1"/>
</dbReference>
<comment type="similarity">
    <text evidence="2">Belongs to the nucleoporin interacting component (NIC) family.</text>
</comment>
<evidence type="ECO:0000313" key="5">
    <source>
        <dbReference type="EMBL" id="RFU33591.1"/>
    </source>
</evidence>
<dbReference type="GO" id="GO:0006606">
    <property type="term" value="P:protein import into nucleus"/>
    <property type="evidence" value="ECO:0007669"/>
    <property type="project" value="TreeGrafter"/>
</dbReference>
<feature type="region of interest" description="Disordered" evidence="4">
    <location>
        <begin position="1"/>
        <end position="166"/>
    </location>
</feature>